<comment type="caution">
    <text evidence="1">The sequence shown here is derived from an EMBL/GenBank/DDBJ whole genome shotgun (WGS) entry which is preliminary data.</text>
</comment>
<dbReference type="EMBL" id="WNYA01000010">
    <property type="protein sequence ID" value="KAG8553310.1"/>
    <property type="molecule type" value="Genomic_DNA"/>
</dbReference>
<reference evidence="1" key="1">
    <citation type="thesis" date="2020" institute="ProQuest LLC" country="789 East Eisenhower Parkway, Ann Arbor, MI, USA">
        <title>Comparative Genomics and Chromosome Evolution.</title>
        <authorList>
            <person name="Mudd A.B."/>
        </authorList>
    </citation>
    <scope>NUCLEOTIDE SEQUENCE</scope>
    <source>
        <strain evidence="1">237g6f4</strain>
        <tissue evidence="1">Blood</tissue>
    </source>
</reference>
<dbReference type="AlphaFoldDB" id="A0AAV7A1F1"/>
<dbReference type="Proteomes" id="UP000824782">
    <property type="component" value="Unassembled WGS sequence"/>
</dbReference>
<accession>A0AAV7A1F1</accession>
<keyword evidence="2" id="KW-1185">Reference proteome</keyword>
<gene>
    <name evidence="1" type="ORF">GDO81_003368</name>
</gene>
<name>A0AAV7A1F1_ENGPU</name>
<evidence type="ECO:0000313" key="1">
    <source>
        <dbReference type="EMBL" id="KAG8553310.1"/>
    </source>
</evidence>
<evidence type="ECO:0000313" key="2">
    <source>
        <dbReference type="Proteomes" id="UP000824782"/>
    </source>
</evidence>
<proteinExistence type="predicted"/>
<organism evidence="1 2">
    <name type="scientific">Engystomops pustulosus</name>
    <name type="common">Tungara frog</name>
    <name type="synonym">Physalaemus pustulosus</name>
    <dbReference type="NCBI Taxonomy" id="76066"/>
    <lineage>
        <taxon>Eukaryota</taxon>
        <taxon>Metazoa</taxon>
        <taxon>Chordata</taxon>
        <taxon>Craniata</taxon>
        <taxon>Vertebrata</taxon>
        <taxon>Euteleostomi</taxon>
        <taxon>Amphibia</taxon>
        <taxon>Batrachia</taxon>
        <taxon>Anura</taxon>
        <taxon>Neobatrachia</taxon>
        <taxon>Hyloidea</taxon>
        <taxon>Leptodactylidae</taxon>
        <taxon>Leiuperinae</taxon>
        <taxon>Engystomops</taxon>
    </lineage>
</organism>
<sequence>MTDFLLHLFFSNTKNMKKNPILFEKEEKQEAGCCSNDLHAFLLQSAVIRKLNTAHREKKTLECRSLYPFVLWFPSKWSSLTHKHQGGCIQATPRRGHKRTPY</sequence>
<protein>
    <submittedName>
        <fullName evidence="1">Uncharacterized protein</fullName>
    </submittedName>
</protein>